<feature type="compositionally biased region" description="Basic and acidic residues" evidence="1">
    <location>
        <begin position="174"/>
        <end position="191"/>
    </location>
</feature>
<feature type="region of interest" description="Disordered" evidence="1">
    <location>
        <begin position="174"/>
        <end position="210"/>
    </location>
</feature>
<dbReference type="AlphaFoldDB" id="A0A6M3LWX5"/>
<evidence type="ECO:0000313" key="2">
    <source>
        <dbReference type="EMBL" id="QJA97098.1"/>
    </source>
</evidence>
<sequence length="210" mass="23881">MLLAKEGTTFEPVLEGVHQGVCYAIYDLGMQYNEIFGKSAHKAVIIWELPGERIQIERDGETLDLPRVVSKKYTLSLGDRANLRKDLESWRGKTFTPEELKGFDIHKLLGANCMIQIIHKSKDGKTYANISAILPLYKGMKKLEPENPTVIYSLDQGEPPETTPKWIVDLIHKSQEWQETHGDSPEERPSYDDEPPPNMGEEDRTGEVPF</sequence>
<name>A0A6M3LWX5_9ZZZZ</name>
<organism evidence="2">
    <name type="scientific">viral metagenome</name>
    <dbReference type="NCBI Taxonomy" id="1070528"/>
    <lineage>
        <taxon>unclassified sequences</taxon>
        <taxon>metagenomes</taxon>
        <taxon>organismal metagenomes</taxon>
    </lineage>
</organism>
<evidence type="ECO:0000256" key="1">
    <source>
        <dbReference type="SAM" id="MobiDB-lite"/>
    </source>
</evidence>
<accession>A0A6M3LWX5</accession>
<dbReference type="EMBL" id="MT143462">
    <property type="protein sequence ID" value="QJA97098.1"/>
    <property type="molecule type" value="Genomic_DNA"/>
</dbReference>
<gene>
    <name evidence="2" type="ORF">MM415B06701_0005</name>
</gene>
<dbReference type="InterPro" id="IPR059222">
    <property type="entry name" value="NGO0469-like"/>
</dbReference>
<feature type="compositionally biased region" description="Basic and acidic residues" evidence="1">
    <location>
        <begin position="201"/>
        <end position="210"/>
    </location>
</feature>
<dbReference type="NCBIfam" id="NF046043">
    <property type="entry name" value="rep_init_NGO0469"/>
    <property type="match status" value="1"/>
</dbReference>
<reference evidence="2" key="1">
    <citation type="submission" date="2020-03" db="EMBL/GenBank/DDBJ databases">
        <title>The deep terrestrial virosphere.</title>
        <authorList>
            <person name="Holmfeldt K."/>
            <person name="Nilsson E."/>
            <person name="Simone D."/>
            <person name="Lopez-Fernandez M."/>
            <person name="Wu X."/>
            <person name="de Brujin I."/>
            <person name="Lundin D."/>
            <person name="Andersson A."/>
            <person name="Bertilsson S."/>
            <person name="Dopson M."/>
        </authorList>
    </citation>
    <scope>NUCLEOTIDE SEQUENCE</scope>
    <source>
        <strain evidence="2">MM415B06701</strain>
    </source>
</reference>
<protein>
    <submittedName>
        <fullName evidence="2">Uncharacterized protein</fullName>
    </submittedName>
</protein>
<proteinExistence type="predicted"/>